<protein>
    <submittedName>
        <fullName evidence="6">DNA-binding transcriptional regulator, MerR family</fullName>
    </submittedName>
</protein>
<proteinExistence type="predicted"/>
<evidence type="ECO:0000256" key="4">
    <source>
        <dbReference type="ARBA" id="ARBA00023163"/>
    </source>
</evidence>
<accession>A0A1T5DF29</accession>
<keyword evidence="2" id="KW-0805">Transcription regulation</keyword>
<dbReference type="PANTHER" id="PTHR30204">
    <property type="entry name" value="REDOX-CYCLING DRUG-SENSING TRANSCRIPTIONAL ACTIVATOR SOXR"/>
    <property type="match status" value="1"/>
</dbReference>
<keyword evidence="3 6" id="KW-0238">DNA-binding</keyword>
<dbReference type="SMART" id="SM00422">
    <property type="entry name" value="HTH_MERR"/>
    <property type="match status" value="1"/>
</dbReference>
<dbReference type="Pfam" id="PF13411">
    <property type="entry name" value="MerR_1"/>
    <property type="match status" value="1"/>
</dbReference>
<feature type="domain" description="HTH merR-type" evidence="5">
    <location>
        <begin position="1"/>
        <end position="71"/>
    </location>
</feature>
<evidence type="ECO:0000313" key="7">
    <source>
        <dbReference type="Proteomes" id="UP000190897"/>
    </source>
</evidence>
<dbReference type="STRING" id="651661.SAMN05660293_01574"/>
<reference evidence="7" key="1">
    <citation type="submission" date="2017-02" db="EMBL/GenBank/DDBJ databases">
        <authorList>
            <person name="Varghese N."/>
            <person name="Submissions S."/>
        </authorList>
    </citation>
    <scope>NUCLEOTIDE SEQUENCE [LARGE SCALE GENOMIC DNA]</scope>
    <source>
        <strain evidence="7">DSM 22270</strain>
    </source>
</reference>
<dbReference type="AlphaFoldDB" id="A0A1T5DF29"/>
<dbReference type="EMBL" id="FUZA01000002">
    <property type="protein sequence ID" value="SKB70314.1"/>
    <property type="molecule type" value="Genomic_DNA"/>
</dbReference>
<dbReference type="PROSITE" id="PS00552">
    <property type="entry name" value="HTH_MERR_1"/>
    <property type="match status" value="1"/>
</dbReference>
<evidence type="ECO:0000256" key="2">
    <source>
        <dbReference type="ARBA" id="ARBA00023015"/>
    </source>
</evidence>
<dbReference type="InterPro" id="IPR000551">
    <property type="entry name" value="MerR-type_HTH_dom"/>
</dbReference>
<dbReference type="RefSeq" id="WP_082214150.1">
    <property type="nucleotide sequence ID" value="NZ_FUZA01000002.1"/>
</dbReference>
<evidence type="ECO:0000256" key="1">
    <source>
        <dbReference type="ARBA" id="ARBA00022491"/>
    </source>
</evidence>
<evidence type="ECO:0000259" key="5">
    <source>
        <dbReference type="PROSITE" id="PS50937"/>
    </source>
</evidence>
<dbReference type="Proteomes" id="UP000190897">
    <property type="component" value="Unassembled WGS sequence"/>
</dbReference>
<keyword evidence="4" id="KW-0804">Transcription</keyword>
<dbReference type="GO" id="GO:0003700">
    <property type="term" value="F:DNA-binding transcription factor activity"/>
    <property type="evidence" value="ECO:0007669"/>
    <property type="project" value="InterPro"/>
</dbReference>
<sequence length="138" mass="15769">MLIGELSKQAGLSRDTIRFYEKQGLIAVGRKERRFNNYKEYSQGTLQRLLQIKRIKGFGFTLNEAAEFLDMIENNQASCGNVSEKILEKVSLIDQKINDLEAIKKIMINGVDKCLQKCTPNFSDYNCPMLVTDLIADR</sequence>
<dbReference type="GO" id="GO:0003677">
    <property type="term" value="F:DNA binding"/>
    <property type="evidence" value="ECO:0007669"/>
    <property type="project" value="UniProtKB-KW"/>
</dbReference>
<gene>
    <name evidence="6" type="ORF">SAMN05660293_01574</name>
</gene>
<dbReference type="InterPro" id="IPR047057">
    <property type="entry name" value="MerR_fam"/>
</dbReference>
<evidence type="ECO:0000313" key="6">
    <source>
        <dbReference type="EMBL" id="SKB70314.1"/>
    </source>
</evidence>
<keyword evidence="1" id="KW-0678">Repressor</keyword>
<dbReference type="OrthoDB" id="9791488at2"/>
<keyword evidence="7" id="KW-1185">Reference proteome</keyword>
<evidence type="ECO:0000256" key="3">
    <source>
        <dbReference type="ARBA" id="ARBA00023125"/>
    </source>
</evidence>
<name>A0A1T5DF29_9BACT</name>
<dbReference type="Gene3D" id="1.10.1660.10">
    <property type="match status" value="1"/>
</dbReference>
<organism evidence="6 7">
    <name type="scientific">Dyadobacter psychrophilus</name>
    <dbReference type="NCBI Taxonomy" id="651661"/>
    <lineage>
        <taxon>Bacteria</taxon>
        <taxon>Pseudomonadati</taxon>
        <taxon>Bacteroidota</taxon>
        <taxon>Cytophagia</taxon>
        <taxon>Cytophagales</taxon>
        <taxon>Spirosomataceae</taxon>
        <taxon>Dyadobacter</taxon>
    </lineage>
</organism>
<dbReference type="PROSITE" id="PS50937">
    <property type="entry name" value="HTH_MERR_2"/>
    <property type="match status" value="1"/>
</dbReference>
<dbReference type="SUPFAM" id="SSF46955">
    <property type="entry name" value="Putative DNA-binding domain"/>
    <property type="match status" value="1"/>
</dbReference>
<dbReference type="PANTHER" id="PTHR30204:SF69">
    <property type="entry name" value="MERR-FAMILY TRANSCRIPTIONAL REGULATOR"/>
    <property type="match status" value="1"/>
</dbReference>
<dbReference type="InterPro" id="IPR009061">
    <property type="entry name" value="DNA-bd_dom_put_sf"/>
</dbReference>